<reference evidence="1" key="1">
    <citation type="journal article" date="2014" name="Int. J. Syst. Evol. Microbiol.">
        <title>Complete genome sequence of Corynebacterium casei LMG S-19264T (=DSM 44701T), isolated from a smear-ripened cheese.</title>
        <authorList>
            <consortium name="US DOE Joint Genome Institute (JGI-PGF)"/>
            <person name="Walter F."/>
            <person name="Albersmeier A."/>
            <person name="Kalinowski J."/>
            <person name="Ruckert C."/>
        </authorList>
    </citation>
    <scope>NUCLEOTIDE SEQUENCE</scope>
    <source>
        <strain evidence="1">CGMCC 4.7312</strain>
    </source>
</reference>
<dbReference type="AlphaFoldDB" id="A0A917TN38"/>
<evidence type="ECO:0000313" key="2">
    <source>
        <dbReference type="Proteomes" id="UP000608890"/>
    </source>
</evidence>
<dbReference type="Proteomes" id="UP000608890">
    <property type="component" value="Unassembled WGS sequence"/>
</dbReference>
<protein>
    <submittedName>
        <fullName evidence="1">Uncharacterized protein</fullName>
    </submittedName>
</protein>
<keyword evidence="2" id="KW-1185">Reference proteome</keyword>
<evidence type="ECO:0000313" key="1">
    <source>
        <dbReference type="EMBL" id="GGM28939.1"/>
    </source>
</evidence>
<name>A0A917TN38_9ACTN</name>
<sequence length="222" mass="23680">MYFWRTWLCNETRAPTPARKTQKGPVSYSRPEGWLSVYPLSPPRTPPIYLVELGVASAALSWTVAGLILGLARPAPPGWREVGLRTSPERRRDGLSRPNPVFAPLLRHNRQCGSGRRIVAGPGITGSDAPCGIWAAGPMASVSEKDVFSGQAGYRAQTFAPPWVVGVEDAVDVDGDYRPRLVGCGARRVHRGSIPAARSVGRTSAGCGVSGKGATAQRPVGR</sequence>
<dbReference type="EMBL" id="BMNB01000004">
    <property type="protein sequence ID" value="GGM28939.1"/>
    <property type="molecule type" value="Genomic_DNA"/>
</dbReference>
<gene>
    <name evidence="1" type="ORF">GCM10011608_12080</name>
</gene>
<organism evidence="1 2">
    <name type="scientific">Micromonospora sonchi</name>
    <dbReference type="NCBI Taxonomy" id="1763543"/>
    <lineage>
        <taxon>Bacteria</taxon>
        <taxon>Bacillati</taxon>
        <taxon>Actinomycetota</taxon>
        <taxon>Actinomycetes</taxon>
        <taxon>Micromonosporales</taxon>
        <taxon>Micromonosporaceae</taxon>
        <taxon>Micromonospora</taxon>
    </lineage>
</organism>
<reference evidence="1" key="2">
    <citation type="submission" date="2020-09" db="EMBL/GenBank/DDBJ databases">
        <authorList>
            <person name="Sun Q."/>
            <person name="Zhou Y."/>
        </authorList>
    </citation>
    <scope>NUCLEOTIDE SEQUENCE</scope>
    <source>
        <strain evidence="1">CGMCC 4.7312</strain>
    </source>
</reference>
<accession>A0A917TN38</accession>
<comment type="caution">
    <text evidence="1">The sequence shown here is derived from an EMBL/GenBank/DDBJ whole genome shotgun (WGS) entry which is preliminary data.</text>
</comment>
<proteinExistence type="predicted"/>